<dbReference type="InterPro" id="IPR001610">
    <property type="entry name" value="PAC"/>
</dbReference>
<gene>
    <name evidence="6" type="primary">gmr_65</name>
    <name evidence="6" type="ORF">GALL_93230</name>
</gene>
<organism evidence="6">
    <name type="scientific">mine drainage metagenome</name>
    <dbReference type="NCBI Taxonomy" id="410659"/>
    <lineage>
        <taxon>unclassified sequences</taxon>
        <taxon>metagenomes</taxon>
        <taxon>ecological metagenomes</taxon>
    </lineage>
</organism>
<name>A0A1J5SJA4_9ZZZZ</name>
<evidence type="ECO:0000259" key="3">
    <source>
        <dbReference type="PROSITE" id="PS50113"/>
    </source>
</evidence>
<feature type="domain" description="PAS" evidence="2">
    <location>
        <begin position="453"/>
        <end position="498"/>
    </location>
</feature>
<dbReference type="PANTHER" id="PTHR44757:SF2">
    <property type="entry name" value="BIOFILM ARCHITECTURE MAINTENANCE PROTEIN MBAA"/>
    <property type="match status" value="1"/>
</dbReference>
<keyword evidence="1" id="KW-0472">Membrane</keyword>
<dbReference type="SMART" id="SM00091">
    <property type="entry name" value="PAS"/>
    <property type="match status" value="3"/>
</dbReference>
<feature type="domain" description="EAL" evidence="4">
    <location>
        <begin position="752"/>
        <end position="1006"/>
    </location>
</feature>
<dbReference type="SUPFAM" id="SSF55785">
    <property type="entry name" value="PYP-like sensor domain (PAS domain)"/>
    <property type="match status" value="3"/>
</dbReference>
<dbReference type="PROSITE" id="PS50113">
    <property type="entry name" value="PAC"/>
    <property type="match status" value="3"/>
</dbReference>
<feature type="domain" description="PAS" evidence="2">
    <location>
        <begin position="197"/>
        <end position="244"/>
    </location>
</feature>
<feature type="domain" description="PAC" evidence="3">
    <location>
        <begin position="400"/>
        <end position="456"/>
    </location>
</feature>
<dbReference type="Pfam" id="PF13426">
    <property type="entry name" value="PAS_9"/>
    <property type="match status" value="3"/>
</dbReference>
<proteinExistence type="predicted"/>
<feature type="transmembrane region" description="Helical" evidence="1">
    <location>
        <begin position="85"/>
        <end position="104"/>
    </location>
</feature>
<dbReference type="AlphaFoldDB" id="A0A1J5SJA4"/>
<dbReference type="CDD" id="cd01949">
    <property type="entry name" value="GGDEF"/>
    <property type="match status" value="1"/>
</dbReference>
<evidence type="ECO:0000259" key="2">
    <source>
        <dbReference type="PROSITE" id="PS50112"/>
    </source>
</evidence>
<feature type="transmembrane region" description="Helical" evidence="1">
    <location>
        <begin position="57"/>
        <end position="78"/>
    </location>
</feature>
<feature type="domain" description="PAC" evidence="3">
    <location>
        <begin position="526"/>
        <end position="578"/>
    </location>
</feature>
<dbReference type="Gene3D" id="3.30.450.20">
    <property type="entry name" value="PAS domain"/>
    <property type="match status" value="3"/>
</dbReference>
<dbReference type="InterPro" id="IPR052155">
    <property type="entry name" value="Biofilm_reg_signaling"/>
</dbReference>
<dbReference type="Pfam" id="PF00563">
    <property type="entry name" value="EAL"/>
    <property type="match status" value="1"/>
</dbReference>
<dbReference type="FunFam" id="3.30.70.270:FF:000001">
    <property type="entry name" value="Diguanylate cyclase domain protein"/>
    <property type="match status" value="1"/>
</dbReference>
<dbReference type="EC" id="3.1.4.52" evidence="6"/>
<dbReference type="InterPro" id="IPR000014">
    <property type="entry name" value="PAS"/>
</dbReference>
<dbReference type="SUPFAM" id="SSF141868">
    <property type="entry name" value="EAL domain-like"/>
    <property type="match status" value="1"/>
</dbReference>
<dbReference type="InterPro" id="IPR029787">
    <property type="entry name" value="Nucleotide_cyclase"/>
</dbReference>
<dbReference type="PROSITE" id="PS50883">
    <property type="entry name" value="EAL"/>
    <property type="match status" value="1"/>
</dbReference>
<feature type="transmembrane region" description="Helical" evidence="1">
    <location>
        <begin position="31"/>
        <end position="51"/>
    </location>
</feature>
<dbReference type="SMART" id="SM00052">
    <property type="entry name" value="EAL"/>
    <property type="match status" value="1"/>
</dbReference>
<dbReference type="Gene3D" id="3.30.70.270">
    <property type="match status" value="1"/>
</dbReference>
<keyword evidence="6" id="KW-0378">Hydrolase</keyword>
<dbReference type="InterPro" id="IPR001633">
    <property type="entry name" value="EAL_dom"/>
</dbReference>
<dbReference type="InterPro" id="IPR000700">
    <property type="entry name" value="PAS-assoc_C"/>
</dbReference>
<dbReference type="SMART" id="SM00267">
    <property type="entry name" value="GGDEF"/>
    <property type="match status" value="1"/>
</dbReference>
<dbReference type="InterPro" id="IPR000160">
    <property type="entry name" value="GGDEF_dom"/>
</dbReference>
<dbReference type="Pfam" id="PF00990">
    <property type="entry name" value="GGDEF"/>
    <property type="match status" value="1"/>
</dbReference>
<feature type="transmembrane region" description="Helical" evidence="1">
    <location>
        <begin position="136"/>
        <end position="156"/>
    </location>
</feature>
<dbReference type="NCBIfam" id="TIGR00229">
    <property type="entry name" value="sensory_box"/>
    <property type="match status" value="3"/>
</dbReference>
<dbReference type="PROSITE" id="PS50112">
    <property type="entry name" value="PAS"/>
    <property type="match status" value="3"/>
</dbReference>
<dbReference type="InterPro" id="IPR035919">
    <property type="entry name" value="EAL_sf"/>
</dbReference>
<dbReference type="InterPro" id="IPR043128">
    <property type="entry name" value="Rev_trsase/Diguanyl_cyclase"/>
</dbReference>
<evidence type="ECO:0000259" key="5">
    <source>
        <dbReference type="PROSITE" id="PS50887"/>
    </source>
</evidence>
<dbReference type="EMBL" id="MLJW01000031">
    <property type="protein sequence ID" value="OIR08529.1"/>
    <property type="molecule type" value="Genomic_DNA"/>
</dbReference>
<dbReference type="NCBIfam" id="TIGR00254">
    <property type="entry name" value="GGDEF"/>
    <property type="match status" value="1"/>
</dbReference>
<dbReference type="InterPro" id="IPR035965">
    <property type="entry name" value="PAS-like_dom_sf"/>
</dbReference>
<accession>A0A1J5SJA4</accession>
<dbReference type="SUPFAM" id="SSF55073">
    <property type="entry name" value="Nucleotide cyclase"/>
    <property type="match status" value="1"/>
</dbReference>
<keyword evidence="1" id="KW-0812">Transmembrane</keyword>
<feature type="domain" description="PAC" evidence="3">
    <location>
        <begin position="270"/>
        <end position="324"/>
    </location>
</feature>
<dbReference type="CDD" id="cd00130">
    <property type="entry name" value="PAS"/>
    <property type="match status" value="3"/>
</dbReference>
<protein>
    <submittedName>
        <fullName evidence="6">Cyclic di-GMP phosphodiesterase Gmr</fullName>
        <ecNumber evidence="6">3.1.4.52</ecNumber>
    </submittedName>
</protein>
<dbReference type="PROSITE" id="PS50887">
    <property type="entry name" value="GGDEF"/>
    <property type="match status" value="1"/>
</dbReference>
<dbReference type="CDD" id="cd01948">
    <property type="entry name" value="EAL"/>
    <property type="match status" value="1"/>
</dbReference>
<keyword evidence="1" id="KW-1133">Transmembrane helix</keyword>
<dbReference type="Gene3D" id="3.20.20.450">
    <property type="entry name" value="EAL domain"/>
    <property type="match status" value="1"/>
</dbReference>
<feature type="transmembrane region" description="Helical" evidence="1">
    <location>
        <begin position="168"/>
        <end position="190"/>
    </location>
</feature>
<feature type="domain" description="PAS" evidence="2">
    <location>
        <begin position="325"/>
        <end position="366"/>
    </location>
</feature>
<evidence type="ECO:0000313" key="6">
    <source>
        <dbReference type="EMBL" id="OIR08529.1"/>
    </source>
</evidence>
<sequence length="1019" mass="113993">MKMAILKTRLDQFVRQSFLPTDSADLRLKKVALTLVPLIIGPAAFVWGWIYCLLGHFLSGSIPMSYSIVSAISLAHFFKTKETRFIQHSQLILVLLLPFLLMWSLGGFSAGSMVMIWAIFAPVAALMFLDKRSAMMWFLMYLALILVSVLIDDTLSEQVAPLPDWARLIFYLMNLGCGSAGLYMLLLFAFSEEKRLSEINLRIAASAFESDEGILVTNAGNEILRVNRAFSAITGFSPEEVVGRDPAMLGSGRHGAEFFSAMWKAISRNGTWEGDIWNRRKNGDDFPAHLIITAIKDSDGLVTNYVGTFSDVTERMQSEARLNDAHQRMASLLNSMAEGAYGVDLDGNCTFVNQSFLRILGYQSADEVVGRKMHGLIHHSHADGSPYPSRDCKMYKAYRQNRNVQVDDEVFWTRDGNPIPVEYWSQPIRSDNVVQGAVATFVDITERKRAEENLRITASVFDISQEAIFITDAENRIIDVNPAFSRITGYRSEEVIGRDPGMLGSGDQTKEFYEAMWRELKTNKSWRGEVWNRRKNGEIYPEILSISVLCGADGEVLRYVAVFSDISNLKEHEAELNRIARFDALTGIPNRILLADRMKQAIAQTAREQNMMALCYLDLDGFKPINDTLGHQAGDEVLVEIARRIGDTIRGGDTSARLGGDEFVVLLLGLSKGEECVATLERLLESIAQPILVGDKPVTVSASIGVSIYPMDDEDPDTLLRHADQAMYIAKQSGKNRFHIYDVSLDRRARDQNEFLKSIRYALEHDQFELHYQPKINLRTRELVGVEGLIRWRHPDRGLLSPAEFMRHIENTGLDIETGQWVTATALDQIDQWRKQGVDIEVSINISGYHLESPGFVEKLKDQLRRYPGMPSGTLQIEVLETVALNDINIVRDIIGACHELGVGFALDDFGTGYSSLSYLSGLPVDVLKIDQSFVRDMLEDKGDRAIVQGIVALAQAFERQTVAEGIETAAQYQMLLDMGCELGQGYAIARPMPASEIAKWRTASGKPESTLQADRPEG</sequence>
<comment type="caution">
    <text evidence="6">The sequence shown here is derived from an EMBL/GenBank/DDBJ whole genome shotgun (WGS) entry which is preliminary data.</text>
</comment>
<dbReference type="GO" id="GO:0071111">
    <property type="term" value="F:cyclic-guanylate-specific phosphodiesterase activity"/>
    <property type="evidence" value="ECO:0007669"/>
    <property type="project" value="UniProtKB-EC"/>
</dbReference>
<feature type="domain" description="GGDEF" evidence="5">
    <location>
        <begin position="610"/>
        <end position="743"/>
    </location>
</feature>
<evidence type="ECO:0000259" key="4">
    <source>
        <dbReference type="PROSITE" id="PS50883"/>
    </source>
</evidence>
<evidence type="ECO:0000256" key="1">
    <source>
        <dbReference type="SAM" id="Phobius"/>
    </source>
</evidence>
<reference evidence="6" key="1">
    <citation type="submission" date="2016-10" db="EMBL/GenBank/DDBJ databases">
        <title>Sequence of Gallionella enrichment culture.</title>
        <authorList>
            <person name="Poehlein A."/>
            <person name="Muehling M."/>
            <person name="Daniel R."/>
        </authorList>
    </citation>
    <scope>NUCLEOTIDE SEQUENCE</scope>
</reference>
<dbReference type="PANTHER" id="PTHR44757">
    <property type="entry name" value="DIGUANYLATE CYCLASE DGCP"/>
    <property type="match status" value="1"/>
</dbReference>
<dbReference type="SMART" id="SM00086">
    <property type="entry name" value="PAC"/>
    <property type="match status" value="3"/>
</dbReference>